<dbReference type="SUPFAM" id="SSF51735">
    <property type="entry name" value="NAD(P)-binding Rossmann-fold domains"/>
    <property type="match status" value="1"/>
</dbReference>
<dbReference type="PANTHER" id="PTHR24320">
    <property type="entry name" value="RETINOL DEHYDROGENASE"/>
    <property type="match status" value="1"/>
</dbReference>
<keyword evidence="5" id="KW-1185">Reference proteome</keyword>
<dbReference type="InterPro" id="IPR036291">
    <property type="entry name" value="NAD(P)-bd_dom_sf"/>
</dbReference>
<dbReference type="InterPro" id="IPR002347">
    <property type="entry name" value="SDR_fam"/>
</dbReference>
<gene>
    <name evidence="4" type="ORF">B0J13DRAFT_598905</name>
</gene>
<sequence length="355" mass="38460">MTRGDPDGVWSTAPDSCKPHCEIAVELSCLESDLKDEVIHVLLSINTVNVPSFNPDKDIPDLSGKVILVTGGNVGLGKQTILQLSKHNSARNFLAVRTKSKALAAIEDICKAAPDAAPITYRNLDLTSFDSIKKAVTDFHAQSQQLQILINNAAIMATPAGTTNEGYEIQFGTNHMGHALLTKLLLPTLKKTASATTPPKDVRIINIASSEETRSPATNTYEFDKLKTDMASTSTLIRYGISKVANIHHSRALSRSHQDIRSISLHPGIVNTNLKTGMGASWPLMKPLLPLISLLSTSVWSGTKNQLWAAVSPDAKSGEFYFPVGVTGKGSKQSRDKALEDALWDWTEKELQGHA</sequence>
<protein>
    <submittedName>
        <fullName evidence="4">Retinol dehydrogenase</fullName>
    </submittedName>
</protein>
<accession>A0A9P9ILB0</accession>
<organism evidence="4 5">
    <name type="scientific">Dactylonectria estremocensis</name>
    <dbReference type="NCBI Taxonomy" id="1079267"/>
    <lineage>
        <taxon>Eukaryota</taxon>
        <taxon>Fungi</taxon>
        <taxon>Dikarya</taxon>
        <taxon>Ascomycota</taxon>
        <taxon>Pezizomycotina</taxon>
        <taxon>Sordariomycetes</taxon>
        <taxon>Hypocreomycetidae</taxon>
        <taxon>Hypocreales</taxon>
        <taxon>Nectriaceae</taxon>
        <taxon>Dactylonectria</taxon>
    </lineage>
</organism>
<evidence type="ECO:0000313" key="5">
    <source>
        <dbReference type="Proteomes" id="UP000717696"/>
    </source>
</evidence>
<evidence type="ECO:0000256" key="2">
    <source>
        <dbReference type="ARBA" id="ARBA00022857"/>
    </source>
</evidence>
<dbReference type="Proteomes" id="UP000717696">
    <property type="component" value="Unassembled WGS sequence"/>
</dbReference>
<dbReference type="PANTHER" id="PTHR24320:SF282">
    <property type="entry name" value="WW DOMAIN-CONTAINING OXIDOREDUCTASE"/>
    <property type="match status" value="1"/>
</dbReference>
<dbReference type="Pfam" id="PF00106">
    <property type="entry name" value="adh_short"/>
    <property type="match status" value="1"/>
</dbReference>
<name>A0A9P9ILB0_9HYPO</name>
<dbReference type="Gene3D" id="3.40.50.720">
    <property type="entry name" value="NAD(P)-binding Rossmann-like Domain"/>
    <property type="match status" value="1"/>
</dbReference>
<dbReference type="OrthoDB" id="191139at2759"/>
<keyword evidence="2" id="KW-0521">NADP</keyword>
<evidence type="ECO:0000313" key="4">
    <source>
        <dbReference type="EMBL" id="KAH7126543.1"/>
    </source>
</evidence>
<evidence type="ECO:0000256" key="1">
    <source>
        <dbReference type="ARBA" id="ARBA00006484"/>
    </source>
</evidence>
<keyword evidence="3" id="KW-0560">Oxidoreductase</keyword>
<proteinExistence type="inferred from homology"/>
<comment type="caution">
    <text evidence="4">The sequence shown here is derived from an EMBL/GenBank/DDBJ whole genome shotgun (WGS) entry which is preliminary data.</text>
</comment>
<dbReference type="GO" id="GO:0016491">
    <property type="term" value="F:oxidoreductase activity"/>
    <property type="evidence" value="ECO:0007669"/>
    <property type="project" value="UniProtKB-KW"/>
</dbReference>
<dbReference type="EMBL" id="JAGMUU010000023">
    <property type="protein sequence ID" value="KAH7126543.1"/>
    <property type="molecule type" value="Genomic_DNA"/>
</dbReference>
<reference evidence="4" key="1">
    <citation type="journal article" date="2021" name="Nat. Commun.">
        <title>Genetic determinants of endophytism in the Arabidopsis root mycobiome.</title>
        <authorList>
            <person name="Mesny F."/>
            <person name="Miyauchi S."/>
            <person name="Thiergart T."/>
            <person name="Pickel B."/>
            <person name="Atanasova L."/>
            <person name="Karlsson M."/>
            <person name="Huettel B."/>
            <person name="Barry K.W."/>
            <person name="Haridas S."/>
            <person name="Chen C."/>
            <person name="Bauer D."/>
            <person name="Andreopoulos W."/>
            <person name="Pangilinan J."/>
            <person name="LaButti K."/>
            <person name="Riley R."/>
            <person name="Lipzen A."/>
            <person name="Clum A."/>
            <person name="Drula E."/>
            <person name="Henrissat B."/>
            <person name="Kohler A."/>
            <person name="Grigoriev I.V."/>
            <person name="Martin F.M."/>
            <person name="Hacquard S."/>
        </authorList>
    </citation>
    <scope>NUCLEOTIDE SEQUENCE</scope>
    <source>
        <strain evidence="4">MPI-CAGE-AT-0021</strain>
    </source>
</reference>
<dbReference type="PRINTS" id="PR00081">
    <property type="entry name" value="GDHRDH"/>
</dbReference>
<comment type="similarity">
    <text evidence="1">Belongs to the short-chain dehydrogenases/reductases (SDR) family.</text>
</comment>
<evidence type="ECO:0000256" key="3">
    <source>
        <dbReference type="ARBA" id="ARBA00023002"/>
    </source>
</evidence>
<dbReference type="AlphaFoldDB" id="A0A9P9ILB0"/>